<organism evidence="8 9">
    <name type="scientific">Rhizobium quercicola</name>
    <dbReference type="NCBI Taxonomy" id="2901226"/>
    <lineage>
        <taxon>Bacteria</taxon>
        <taxon>Pseudomonadati</taxon>
        <taxon>Pseudomonadota</taxon>
        <taxon>Alphaproteobacteria</taxon>
        <taxon>Hyphomicrobiales</taxon>
        <taxon>Rhizobiaceae</taxon>
        <taxon>Rhizobium/Agrobacterium group</taxon>
        <taxon>Rhizobium</taxon>
    </lineage>
</organism>
<evidence type="ECO:0000313" key="8">
    <source>
        <dbReference type="EMBL" id="MCD7110871.1"/>
    </source>
</evidence>
<dbReference type="EMBL" id="JAJOZR010000011">
    <property type="protein sequence ID" value="MCD7110871.1"/>
    <property type="molecule type" value="Genomic_DNA"/>
</dbReference>
<evidence type="ECO:0000256" key="3">
    <source>
        <dbReference type="ARBA" id="ARBA00022692"/>
    </source>
</evidence>
<evidence type="ECO:0000313" key="9">
    <source>
        <dbReference type="Proteomes" id="UP001139089"/>
    </source>
</evidence>
<dbReference type="Pfam" id="PF03631">
    <property type="entry name" value="Virul_fac_BrkB"/>
    <property type="match status" value="1"/>
</dbReference>
<keyword evidence="2" id="KW-1003">Cell membrane</keyword>
<dbReference type="PIRSF" id="PIRSF035875">
    <property type="entry name" value="RNase_BN"/>
    <property type="match status" value="1"/>
</dbReference>
<keyword evidence="9" id="KW-1185">Reference proteome</keyword>
<keyword evidence="3 7" id="KW-0812">Transmembrane</keyword>
<dbReference type="RefSeq" id="WP_231815998.1">
    <property type="nucleotide sequence ID" value="NZ_JAJOZR010000011.1"/>
</dbReference>
<dbReference type="Proteomes" id="UP001139089">
    <property type="component" value="Unassembled WGS sequence"/>
</dbReference>
<dbReference type="NCBIfam" id="TIGR00765">
    <property type="entry name" value="yihY_not_rbn"/>
    <property type="match status" value="1"/>
</dbReference>
<evidence type="ECO:0000256" key="4">
    <source>
        <dbReference type="ARBA" id="ARBA00022989"/>
    </source>
</evidence>
<dbReference type="PANTHER" id="PTHR30213:SF0">
    <property type="entry name" value="UPF0761 MEMBRANE PROTEIN YIHY"/>
    <property type="match status" value="1"/>
</dbReference>
<keyword evidence="5 7" id="KW-0472">Membrane</keyword>
<proteinExistence type="predicted"/>
<accession>A0A9X1NX20</accession>
<dbReference type="PANTHER" id="PTHR30213">
    <property type="entry name" value="INNER MEMBRANE PROTEIN YHJD"/>
    <property type="match status" value="1"/>
</dbReference>
<gene>
    <name evidence="8" type="ORF">LRX75_17705</name>
</gene>
<sequence>MADGYQAGRQAATVGGAPLPDDDKRGRLAETPSAIPYPGLKDVFWRVIAEISEDRVTLIAAGVTYYLLLALFPALAALVSIYGFVADPGAIGAQVTLLSDIVPTGSLDIILDQLKTLATQKTSTLSIGFIFGLVVALWSAHNGMRALFDAMNIAYGETEKRGFFKMTGLGFLFTLGALGVAVVVISAIGILPAMLSFLWLDRWVELLARFARWPLMLAIVCFATMMLYRYGPSRETAQLRWLTWGAAFTSIAWLGASLGFSYYIENFANYNATYGTLGALIGFMVWTWMSVIILIVGAEINAELEHQTTVDSTTGHPMPMGERGAYVADTIGDPAA</sequence>
<feature type="transmembrane region" description="Helical" evidence="7">
    <location>
        <begin position="65"/>
        <end position="85"/>
    </location>
</feature>
<comment type="subcellular location">
    <subcellularLocation>
        <location evidence="1">Cell membrane</location>
        <topology evidence="1">Multi-pass membrane protein</topology>
    </subcellularLocation>
</comment>
<dbReference type="AlphaFoldDB" id="A0A9X1NX20"/>
<dbReference type="GO" id="GO:0005886">
    <property type="term" value="C:plasma membrane"/>
    <property type="evidence" value="ECO:0007669"/>
    <property type="project" value="UniProtKB-SubCell"/>
</dbReference>
<evidence type="ECO:0000256" key="5">
    <source>
        <dbReference type="ARBA" id="ARBA00023136"/>
    </source>
</evidence>
<feature type="region of interest" description="Disordered" evidence="6">
    <location>
        <begin position="1"/>
        <end position="30"/>
    </location>
</feature>
<feature type="transmembrane region" description="Helical" evidence="7">
    <location>
        <begin position="125"/>
        <end position="148"/>
    </location>
</feature>
<feature type="transmembrane region" description="Helical" evidence="7">
    <location>
        <begin position="169"/>
        <end position="199"/>
    </location>
</feature>
<evidence type="ECO:0000256" key="1">
    <source>
        <dbReference type="ARBA" id="ARBA00004651"/>
    </source>
</evidence>
<comment type="caution">
    <text evidence="8">The sequence shown here is derived from an EMBL/GenBank/DDBJ whole genome shotgun (WGS) entry which is preliminary data.</text>
</comment>
<evidence type="ECO:0000256" key="7">
    <source>
        <dbReference type="SAM" id="Phobius"/>
    </source>
</evidence>
<feature type="transmembrane region" description="Helical" evidence="7">
    <location>
        <begin position="211"/>
        <end position="230"/>
    </location>
</feature>
<reference evidence="8" key="1">
    <citation type="submission" date="2021-12" db="EMBL/GenBank/DDBJ databases">
        <authorList>
            <person name="Li Y."/>
        </authorList>
    </citation>
    <scope>NUCLEOTIDE SEQUENCE</scope>
    <source>
        <strain evidence="8">DKSPLA3</strain>
    </source>
</reference>
<keyword evidence="4 7" id="KW-1133">Transmembrane helix</keyword>
<feature type="transmembrane region" description="Helical" evidence="7">
    <location>
        <begin position="242"/>
        <end position="264"/>
    </location>
</feature>
<evidence type="ECO:0000256" key="2">
    <source>
        <dbReference type="ARBA" id="ARBA00022475"/>
    </source>
</evidence>
<feature type="transmembrane region" description="Helical" evidence="7">
    <location>
        <begin position="276"/>
        <end position="298"/>
    </location>
</feature>
<evidence type="ECO:0000256" key="6">
    <source>
        <dbReference type="SAM" id="MobiDB-lite"/>
    </source>
</evidence>
<dbReference type="InterPro" id="IPR017039">
    <property type="entry name" value="Virul_fac_BrkB"/>
</dbReference>
<protein>
    <submittedName>
        <fullName evidence="8">YihY/virulence factor BrkB family protein</fullName>
    </submittedName>
</protein>
<name>A0A9X1NX20_9HYPH</name>